<comment type="caution">
    <text evidence="2">The sequence shown here is derived from an EMBL/GenBank/DDBJ whole genome shotgun (WGS) entry which is preliminary data.</text>
</comment>
<feature type="region of interest" description="Disordered" evidence="1">
    <location>
        <begin position="1"/>
        <end position="41"/>
    </location>
</feature>
<evidence type="ECO:0000256" key="1">
    <source>
        <dbReference type="SAM" id="MobiDB-lite"/>
    </source>
</evidence>
<dbReference type="Proteomes" id="UP000752696">
    <property type="component" value="Unassembled WGS sequence"/>
</dbReference>
<reference evidence="2" key="1">
    <citation type="submission" date="2020-07" db="EMBL/GenBank/DDBJ databases">
        <authorList>
            <person name="Nazaruddin N."/>
        </authorList>
    </citation>
    <scope>NUCLEOTIDE SEQUENCE</scope>
</reference>
<feature type="compositionally biased region" description="Basic and acidic residues" evidence="1">
    <location>
        <begin position="1"/>
        <end position="10"/>
    </location>
</feature>
<keyword evidence="3" id="KW-1185">Reference proteome</keyword>
<evidence type="ECO:0000313" key="2">
    <source>
        <dbReference type="EMBL" id="CAD1476187.1"/>
    </source>
</evidence>
<evidence type="ECO:0000313" key="3">
    <source>
        <dbReference type="Proteomes" id="UP000752696"/>
    </source>
</evidence>
<feature type="compositionally biased region" description="Low complexity" evidence="1">
    <location>
        <begin position="11"/>
        <end position="21"/>
    </location>
</feature>
<organism evidence="2 3">
    <name type="scientific">Heterotrigona itama</name>
    <dbReference type="NCBI Taxonomy" id="395501"/>
    <lineage>
        <taxon>Eukaryota</taxon>
        <taxon>Metazoa</taxon>
        <taxon>Ecdysozoa</taxon>
        <taxon>Arthropoda</taxon>
        <taxon>Hexapoda</taxon>
        <taxon>Insecta</taxon>
        <taxon>Pterygota</taxon>
        <taxon>Neoptera</taxon>
        <taxon>Endopterygota</taxon>
        <taxon>Hymenoptera</taxon>
        <taxon>Apocrita</taxon>
        <taxon>Aculeata</taxon>
        <taxon>Apoidea</taxon>
        <taxon>Anthophila</taxon>
        <taxon>Apidae</taxon>
        <taxon>Heterotrigona</taxon>
    </lineage>
</organism>
<protein>
    <submittedName>
        <fullName evidence="2">Uncharacterized protein</fullName>
    </submittedName>
</protein>
<accession>A0A6V7H7Y6</accession>
<dbReference type="AlphaFoldDB" id="A0A6V7H7Y6"/>
<sequence length="212" mass="24077">YWHGTPDHRVVPASRASPSSPLSTDIDSRVYATTPPSTTDRHTRLSLHREFDHDFPSSVHATTDVLGSVASQRVVTKLCEFTLCKQNRRIEARSVSHRASFREYILHSTKQPRNVQVSGILEVEPSPVLARSQIVVNVERKTRPLLKRAPTPDYRPRRDWVFVRNKWPLMVFLVGVSADNARSVARLALNPRKQRAVSQTPSRHCLANDPTF</sequence>
<gene>
    <name evidence="2" type="ORF">MHI_LOCUS624631</name>
</gene>
<proteinExistence type="predicted"/>
<feature type="non-terminal residue" evidence="2">
    <location>
        <position position="212"/>
    </location>
</feature>
<name>A0A6V7H7Y6_9HYME</name>
<dbReference type="EMBL" id="CAJDYZ010009112">
    <property type="protein sequence ID" value="CAD1476187.1"/>
    <property type="molecule type" value="Genomic_DNA"/>
</dbReference>